<evidence type="ECO:0000313" key="2">
    <source>
        <dbReference type="Proteomes" id="UP001247620"/>
    </source>
</evidence>
<organism evidence="1 2">
    <name type="scientific">Mucilaginibacter pocheonensis</name>
    <dbReference type="NCBI Taxonomy" id="398050"/>
    <lineage>
        <taxon>Bacteria</taxon>
        <taxon>Pseudomonadati</taxon>
        <taxon>Bacteroidota</taxon>
        <taxon>Sphingobacteriia</taxon>
        <taxon>Sphingobacteriales</taxon>
        <taxon>Sphingobacteriaceae</taxon>
        <taxon>Mucilaginibacter</taxon>
    </lineage>
</organism>
<dbReference type="EMBL" id="JAVDUU010000003">
    <property type="protein sequence ID" value="MDR6943403.1"/>
    <property type="molecule type" value="Genomic_DNA"/>
</dbReference>
<gene>
    <name evidence="1" type="ORF">J2W55_003256</name>
</gene>
<keyword evidence="2" id="KW-1185">Reference proteome</keyword>
<dbReference type="RefSeq" id="WP_310097572.1">
    <property type="nucleotide sequence ID" value="NZ_JAVDUU010000003.1"/>
</dbReference>
<reference evidence="1 2" key="1">
    <citation type="submission" date="2023-07" db="EMBL/GenBank/DDBJ databases">
        <title>Sorghum-associated microbial communities from plants grown in Nebraska, USA.</title>
        <authorList>
            <person name="Schachtman D."/>
        </authorList>
    </citation>
    <scope>NUCLEOTIDE SEQUENCE [LARGE SCALE GENOMIC DNA]</scope>
    <source>
        <strain evidence="1 2">3262</strain>
    </source>
</reference>
<accession>A0ABU1TDH2</accession>
<name>A0ABU1TDH2_9SPHI</name>
<dbReference type="Gene3D" id="2.40.128.490">
    <property type="entry name" value="Uncharacterised protein PF14869, DUF4488"/>
    <property type="match status" value="1"/>
</dbReference>
<proteinExistence type="predicted"/>
<comment type="caution">
    <text evidence="1">The sequence shown here is derived from an EMBL/GenBank/DDBJ whole genome shotgun (WGS) entry which is preliminary data.</text>
</comment>
<evidence type="ECO:0000313" key="1">
    <source>
        <dbReference type="EMBL" id="MDR6943403.1"/>
    </source>
</evidence>
<sequence length="132" mass="15123">MKKNVFAFLFIAILCSFTFSKSPLKGVWEYRGGLLNGKLDSASTAYKLQRTYDDHQYSALVIEKGEKSFVYEKGDYLLQADTCFETQTYCNQPSKLLGKTVKYLYQISNDTLKLIATLPNGNKVEDHWIKVK</sequence>
<protein>
    <recommendedName>
        <fullName evidence="3">Lipocalin-like domain-containing protein</fullName>
    </recommendedName>
</protein>
<evidence type="ECO:0008006" key="3">
    <source>
        <dbReference type="Google" id="ProtNLM"/>
    </source>
</evidence>
<dbReference type="Proteomes" id="UP001247620">
    <property type="component" value="Unassembled WGS sequence"/>
</dbReference>